<dbReference type="PANTHER" id="PTHR43157">
    <property type="entry name" value="PHOSPHATIDYLINOSITOL-GLYCAN BIOSYNTHESIS CLASS F PROTEIN-RELATED"/>
    <property type="match status" value="1"/>
</dbReference>
<comment type="caution">
    <text evidence="2">The sequence shown here is derived from an EMBL/GenBank/DDBJ whole genome shotgun (WGS) entry which is preliminary data.</text>
</comment>
<keyword evidence="3" id="KW-1185">Reference proteome</keyword>
<dbReference type="EMBL" id="JBFXLT010000035">
    <property type="protein sequence ID" value="KAL2814129.1"/>
    <property type="molecule type" value="Genomic_DNA"/>
</dbReference>
<dbReference type="Gene3D" id="3.40.50.720">
    <property type="entry name" value="NAD(P)-binding Rossmann-like Domain"/>
    <property type="match status" value="1"/>
</dbReference>
<organism evidence="2 3">
    <name type="scientific">Aspergillus granulosus</name>
    <dbReference type="NCBI Taxonomy" id="176169"/>
    <lineage>
        <taxon>Eukaryota</taxon>
        <taxon>Fungi</taxon>
        <taxon>Dikarya</taxon>
        <taxon>Ascomycota</taxon>
        <taxon>Pezizomycotina</taxon>
        <taxon>Eurotiomycetes</taxon>
        <taxon>Eurotiomycetidae</taxon>
        <taxon>Eurotiales</taxon>
        <taxon>Aspergillaceae</taxon>
        <taxon>Aspergillus</taxon>
        <taxon>Aspergillus subgen. Nidulantes</taxon>
    </lineage>
</organism>
<evidence type="ECO:0000313" key="2">
    <source>
        <dbReference type="EMBL" id="KAL2814129.1"/>
    </source>
</evidence>
<dbReference type="InterPro" id="IPR036291">
    <property type="entry name" value="NAD(P)-bd_dom_sf"/>
</dbReference>
<dbReference type="InterPro" id="IPR002347">
    <property type="entry name" value="SDR_fam"/>
</dbReference>
<protein>
    <submittedName>
        <fullName evidence="2">Short-chain dehydrogenase</fullName>
    </submittedName>
</protein>
<dbReference type="PRINTS" id="PR00081">
    <property type="entry name" value="GDHRDH"/>
</dbReference>
<dbReference type="PANTHER" id="PTHR43157:SF73">
    <property type="entry name" value="WW DOMAIN-CONTAINING OXIDOREDUCTASE-LIKE PROTEIN"/>
    <property type="match status" value="1"/>
</dbReference>
<evidence type="ECO:0000313" key="3">
    <source>
        <dbReference type="Proteomes" id="UP001610334"/>
    </source>
</evidence>
<evidence type="ECO:0000256" key="1">
    <source>
        <dbReference type="ARBA" id="ARBA00023002"/>
    </source>
</evidence>
<reference evidence="2 3" key="1">
    <citation type="submission" date="2024-07" db="EMBL/GenBank/DDBJ databases">
        <title>Section-level genome sequencing and comparative genomics of Aspergillus sections Usti and Cavernicolus.</title>
        <authorList>
            <consortium name="Lawrence Berkeley National Laboratory"/>
            <person name="Nybo J.L."/>
            <person name="Vesth T.C."/>
            <person name="Theobald S."/>
            <person name="Frisvad J.C."/>
            <person name="Larsen T.O."/>
            <person name="Kjaerboelling I."/>
            <person name="Rothschild-Mancinelli K."/>
            <person name="Lyhne E.K."/>
            <person name="Kogle M.E."/>
            <person name="Barry K."/>
            <person name="Clum A."/>
            <person name="Na H."/>
            <person name="Ledsgaard L."/>
            <person name="Lin J."/>
            <person name="Lipzen A."/>
            <person name="Kuo A."/>
            <person name="Riley R."/>
            <person name="Mondo S."/>
            <person name="Labutti K."/>
            <person name="Haridas S."/>
            <person name="Pangalinan J."/>
            <person name="Salamov A.A."/>
            <person name="Simmons B.A."/>
            <person name="Magnuson J.K."/>
            <person name="Chen J."/>
            <person name="Drula E."/>
            <person name="Henrissat B."/>
            <person name="Wiebenga A."/>
            <person name="Lubbers R.J."/>
            <person name="Gomes A.C."/>
            <person name="Makela M.R."/>
            <person name="Stajich J."/>
            <person name="Grigoriev I.V."/>
            <person name="Mortensen U.H."/>
            <person name="De Vries R.P."/>
            <person name="Baker S.E."/>
            <person name="Andersen M.R."/>
        </authorList>
    </citation>
    <scope>NUCLEOTIDE SEQUENCE [LARGE SCALE GENOMIC DNA]</scope>
    <source>
        <strain evidence="2 3">CBS 588.65</strain>
    </source>
</reference>
<name>A0ABR4HF75_9EURO</name>
<keyword evidence="1" id="KW-0560">Oxidoreductase</keyword>
<sequence length="300" mass="33471">MSLPRRSTFFHYKPPLTEKNLPSQQGKVFIITGASSGIGKELASILYAHHAKIYLATRAEAKTNAVIDEIRRLNPQNPRSGFLARESRLDVLWNNAAVMVPPKGSVSVQGHELQFAVNNLGHFLFTKLLHPLLVKTANSEGAAGRRGTVRVIWVSSSAADHVAIPAIDFSNMDYRRRGEGIWSMYARSKAGNVLQAVEYARRVGEEGVLSLTLNPGNFLTGLQKTMPRWQVFLFKLVAQDPKNGAYSELFAGLDESITQADNGGWVSPYGKLESVREDLLDPVLGKRFWEWCEEKVRDFM</sequence>
<dbReference type="Proteomes" id="UP001610334">
    <property type="component" value="Unassembled WGS sequence"/>
</dbReference>
<dbReference type="SUPFAM" id="SSF51735">
    <property type="entry name" value="NAD(P)-binding Rossmann-fold domains"/>
    <property type="match status" value="1"/>
</dbReference>
<proteinExistence type="predicted"/>
<gene>
    <name evidence="2" type="ORF">BJX63DRAFT_420922</name>
</gene>
<dbReference type="Pfam" id="PF00106">
    <property type="entry name" value="adh_short"/>
    <property type="match status" value="1"/>
</dbReference>
<accession>A0ABR4HF75</accession>